<organism evidence="3 4">
    <name type="scientific">Albidovulum salinarum</name>
    <dbReference type="NCBI Taxonomy" id="2984153"/>
    <lineage>
        <taxon>Bacteria</taxon>
        <taxon>Pseudomonadati</taxon>
        <taxon>Pseudomonadota</taxon>
        <taxon>Alphaproteobacteria</taxon>
        <taxon>Rhodobacterales</taxon>
        <taxon>Paracoccaceae</taxon>
        <taxon>Albidovulum</taxon>
    </lineage>
</organism>
<evidence type="ECO:0000256" key="1">
    <source>
        <dbReference type="SAM" id="MobiDB-lite"/>
    </source>
</evidence>
<dbReference type="Gene3D" id="2.60.40.1880">
    <property type="entry name" value="Invasion associated locus B (IalB) protein"/>
    <property type="match status" value="1"/>
</dbReference>
<accession>A0ABT2WY74</accession>
<keyword evidence="4" id="KW-1185">Reference proteome</keyword>
<evidence type="ECO:0000256" key="2">
    <source>
        <dbReference type="SAM" id="SignalP"/>
    </source>
</evidence>
<feature type="chain" id="PRO_5046270883" evidence="2">
    <location>
        <begin position="22"/>
        <end position="205"/>
    </location>
</feature>
<keyword evidence="2" id="KW-0732">Signal</keyword>
<sequence>MSSITKYLTLALALAATPLWAQEAAAPEAPADEAAQTEAPAADAAPAAAAEGAGEPYVAEKFDSWELRCLHAKEGADPCQLYQLLKDKGTDKPIAEISMLALPEGSEAAAGATVIMPLETLLTQQLNISIDGGQAKRYPFTFCTEVGCIARVGFTKEDLDAFRKGKIAVLSVVPVADPSRTVDIELSLSGFTAGFEAVTKANAPQ</sequence>
<dbReference type="RefSeq" id="WP_263332006.1">
    <property type="nucleotide sequence ID" value="NZ_JAOVQO010000001.1"/>
</dbReference>
<evidence type="ECO:0000313" key="4">
    <source>
        <dbReference type="Proteomes" id="UP001209535"/>
    </source>
</evidence>
<protein>
    <submittedName>
        <fullName evidence="3">Invasion associated locus B family protein</fullName>
    </submittedName>
</protein>
<feature type="region of interest" description="Disordered" evidence="1">
    <location>
        <begin position="25"/>
        <end position="47"/>
    </location>
</feature>
<dbReference type="Pfam" id="PF06776">
    <property type="entry name" value="IalB"/>
    <property type="match status" value="1"/>
</dbReference>
<dbReference type="Proteomes" id="UP001209535">
    <property type="component" value="Unassembled WGS sequence"/>
</dbReference>
<name>A0ABT2WY74_9RHOB</name>
<feature type="signal peptide" evidence="2">
    <location>
        <begin position="1"/>
        <end position="21"/>
    </location>
</feature>
<gene>
    <name evidence="3" type="ORF">OEZ60_00200</name>
</gene>
<proteinExistence type="predicted"/>
<dbReference type="EMBL" id="JAOVQO010000001">
    <property type="protein sequence ID" value="MCU9846424.1"/>
    <property type="molecule type" value="Genomic_DNA"/>
</dbReference>
<evidence type="ECO:0000313" key="3">
    <source>
        <dbReference type="EMBL" id="MCU9846424.1"/>
    </source>
</evidence>
<comment type="caution">
    <text evidence="3">The sequence shown here is derived from an EMBL/GenBank/DDBJ whole genome shotgun (WGS) entry which is preliminary data.</text>
</comment>
<dbReference type="InterPro" id="IPR010642">
    <property type="entry name" value="Invasion_prot_B"/>
</dbReference>
<dbReference type="InterPro" id="IPR038696">
    <property type="entry name" value="IalB_sf"/>
</dbReference>
<reference evidence="3 4" key="1">
    <citation type="submission" date="2022-10" db="EMBL/GenBank/DDBJ databases">
        <title>Defluviimonas sp. nov., isolated from ocean surface sediments.</title>
        <authorList>
            <person name="He W."/>
            <person name="Wang L."/>
            <person name="Zhang D.-F."/>
        </authorList>
    </citation>
    <scope>NUCLEOTIDE SEQUENCE [LARGE SCALE GENOMIC DNA]</scope>
    <source>
        <strain evidence="3 4">WL0024</strain>
    </source>
</reference>